<protein>
    <submittedName>
        <fullName evidence="2">Uncharacterized protein</fullName>
    </submittedName>
</protein>
<dbReference type="Proteomes" id="UP001054811">
    <property type="component" value="Chromosome"/>
</dbReference>
<feature type="transmembrane region" description="Helical" evidence="1">
    <location>
        <begin position="6"/>
        <end position="24"/>
    </location>
</feature>
<evidence type="ECO:0000313" key="2">
    <source>
        <dbReference type="EMBL" id="UUT35227.1"/>
    </source>
</evidence>
<organism evidence="2 3">
    <name type="scientific">Microbacterium elymi</name>
    <dbReference type="NCBI Taxonomy" id="2909587"/>
    <lineage>
        <taxon>Bacteria</taxon>
        <taxon>Bacillati</taxon>
        <taxon>Actinomycetota</taxon>
        <taxon>Actinomycetes</taxon>
        <taxon>Micrococcales</taxon>
        <taxon>Microbacteriaceae</taxon>
        <taxon>Microbacterium</taxon>
    </lineage>
</organism>
<evidence type="ECO:0000313" key="3">
    <source>
        <dbReference type="Proteomes" id="UP001054811"/>
    </source>
</evidence>
<dbReference type="EMBL" id="CP091139">
    <property type="protein sequence ID" value="UUT35227.1"/>
    <property type="molecule type" value="Genomic_DNA"/>
</dbReference>
<gene>
    <name evidence="2" type="ORF">L2X98_34015</name>
</gene>
<keyword evidence="1" id="KW-0472">Membrane</keyword>
<feature type="transmembrane region" description="Helical" evidence="1">
    <location>
        <begin position="62"/>
        <end position="86"/>
    </location>
</feature>
<proteinExistence type="predicted"/>
<sequence>MLALVHALHVLGGLNLALPALGRVRLRVLAHPARRYLVVQVVAQPVLFAGLVLAQAPVRDALPPAAVVLATAVCAVAVVVVLRVLAARR</sequence>
<feature type="transmembrane region" description="Helical" evidence="1">
    <location>
        <begin position="36"/>
        <end position="56"/>
    </location>
</feature>
<keyword evidence="3" id="KW-1185">Reference proteome</keyword>
<name>A0ABY5NJ83_9MICO</name>
<keyword evidence="1" id="KW-1133">Transmembrane helix</keyword>
<dbReference type="RefSeq" id="WP_259611786.1">
    <property type="nucleotide sequence ID" value="NZ_CP091139.2"/>
</dbReference>
<evidence type="ECO:0000256" key="1">
    <source>
        <dbReference type="SAM" id="Phobius"/>
    </source>
</evidence>
<keyword evidence="1" id="KW-0812">Transmembrane</keyword>
<accession>A0ABY5NJ83</accession>
<reference evidence="2" key="1">
    <citation type="submission" date="2022-01" db="EMBL/GenBank/DDBJ databases">
        <title>Microbacterium eymi and Microbacterium rhizovicinus sp. nov., isolated from the rhizospheric soil of Elymus tsukushiensis, a plant native to the Dokdo Islands, Republic of Korea.</title>
        <authorList>
            <person name="Hwang Y.J."/>
        </authorList>
    </citation>
    <scope>NUCLEOTIDE SEQUENCE</scope>
    <source>
        <strain evidence="2">KUDC0405</strain>
    </source>
</reference>